<keyword evidence="5 8" id="KW-0456">Lyase</keyword>
<dbReference type="OrthoDB" id="10248475at2759"/>
<proteinExistence type="inferred from homology"/>
<dbReference type="PhylomeDB" id="S8ALE9"/>
<dbReference type="Proteomes" id="UP000019376">
    <property type="component" value="Unassembled WGS sequence"/>
</dbReference>
<evidence type="ECO:0000256" key="1">
    <source>
        <dbReference type="ARBA" id="ARBA00006217"/>
    </source>
</evidence>
<evidence type="ECO:0000256" key="9">
    <source>
        <dbReference type="SAM" id="MobiDB-lite"/>
    </source>
</evidence>
<feature type="binding site" evidence="7">
    <location>
        <position position="119"/>
    </location>
    <ligand>
        <name>Zn(2+)</name>
        <dbReference type="ChEBI" id="CHEBI:29105"/>
    </ligand>
</feature>
<accession>S8ALE9</accession>
<feature type="binding site" evidence="7">
    <location>
        <position position="116"/>
    </location>
    <ligand>
        <name>Zn(2+)</name>
        <dbReference type="ChEBI" id="CHEBI:29105"/>
    </ligand>
</feature>
<evidence type="ECO:0000256" key="6">
    <source>
        <dbReference type="ARBA" id="ARBA00048348"/>
    </source>
</evidence>
<evidence type="ECO:0000256" key="2">
    <source>
        <dbReference type="ARBA" id="ARBA00012925"/>
    </source>
</evidence>
<feature type="binding site" evidence="7">
    <location>
        <position position="60"/>
    </location>
    <ligand>
        <name>Zn(2+)</name>
        <dbReference type="ChEBI" id="CHEBI:29105"/>
    </ligand>
</feature>
<dbReference type="STRING" id="933388.S8ALE9"/>
<reference evidence="10 11" key="1">
    <citation type="journal article" date="2013" name="PLoS ONE">
        <title>Genomic and secretomic analyses reveal unique features of the lignocellulolytic enzyme system of Penicillium decumbens.</title>
        <authorList>
            <person name="Liu G."/>
            <person name="Zhang L."/>
            <person name="Wei X."/>
            <person name="Zou G."/>
            <person name="Qin Y."/>
            <person name="Ma L."/>
            <person name="Li J."/>
            <person name="Zheng H."/>
            <person name="Wang S."/>
            <person name="Wang C."/>
            <person name="Xun L."/>
            <person name="Zhao G.-P."/>
            <person name="Zhou Z."/>
            <person name="Qu Y."/>
        </authorList>
    </citation>
    <scope>NUCLEOTIDE SEQUENCE [LARGE SCALE GENOMIC DNA]</scope>
    <source>
        <strain evidence="11">114-2 / CGMCC 5302</strain>
    </source>
</reference>
<dbReference type="SMART" id="SM00947">
    <property type="entry name" value="Pro_CA"/>
    <property type="match status" value="1"/>
</dbReference>
<dbReference type="GO" id="GO:0071244">
    <property type="term" value="P:cellular response to carbon dioxide"/>
    <property type="evidence" value="ECO:0007669"/>
    <property type="project" value="TreeGrafter"/>
</dbReference>
<evidence type="ECO:0000313" key="11">
    <source>
        <dbReference type="Proteomes" id="UP000019376"/>
    </source>
</evidence>
<dbReference type="Gene3D" id="3.40.1050.10">
    <property type="entry name" value="Carbonic anhydrase"/>
    <property type="match status" value="1"/>
</dbReference>
<dbReference type="EMBL" id="KB644409">
    <property type="protein sequence ID" value="EPS26688.1"/>
    <property type="molecule type" value="Genomic_DNA"/>
</dbReference>
<evidence type="ECO:0000256" key="3">
    <source>
        <dbReference type="ARBA" id="ARBA00022723"/>
    </source>
</evidence>
<feature type="region of interest" description="Disordered" evidence="9">
    <location>
        <begin position="1"/>
        <end position="27"/>
    </location>
</feature>
<dbReference type="GO" id="GO:0034599">
    <property type="term" value="P:cellular response to oxidative stress"/>
    <property type="evidence" value="ECO:0007669"/>
    <property type="project" value="TreeGrafter"/>
</dbReference>
<keyword evidence="11" id="KW-1185">Reference proteome</keyword>
<comment type="function">
    <text evidence="8">Reversible hydration of carbon dioxide.</text>
</comment>
<name>S8ALE9_PENO1</name>
<gene>
    <name evidence="10" type="ORF">PDE_01626</name>
</gene>
<organism evidence="10 11">
    <name type="scientific">Penicillium oxalicum (strain 114-2 / CGMCC 5302)</name>
    <name type="common">Penicillium decumbens</name>
    <dbReference type="NCBI Taxonomy" id="933388"/>
    <lineage>
        <taxon>Eukaryota</taxon>
        <taxon>Fungi</taxon>
        <taxon>Dikarya</taxon>
        <taxon>Ascomycota</taxon>
        <taxon>Pezizomycotina</taxon>
        <taxon>Eurotiomycetes</taxon>
        <taxon>Eurotiomycetidae</taxon>
        <taxon>Eurotiales</taxon>
        <taxon>Aspergillaceae</taxon>
        <taxon>Penicillium</taxon>
    </lineage>
</organism>
<dbReference type="AlphaFoldDB" id="S8ALE9"/>
<dbReference type="InterPro" id="IPR036874">
    <property type="entry name" value="Carbonic_anhydrase_sf"/>
</dbReference>
<evidence type="ECO:0000256" key="8">
    <source>
        <dbReference type="RuleBase" id="RU003956"/>
    </source>
</evidence>
<dbReference type="EC" id="4.2.1.1" evidence="2 8"/>
<evidence type="ECO:0000256" key="5">
    <source>
        <dbReference type="ARBA" id="ARBA00023239"/>
    </source>
</evidence>
<dbReference type="eggNOG" id="KOG1578">
    <property type="taxonomic scope" value="Eukaryota"/>
</dbReference>
<feature type="binding site" evidence="7">
    <location>
        <position position="62"/>
    </location>
    <ligand>
        <name>Zn(2+)</name>
        <dbReference type="ChEBI" id="CHEBI:29105"/>
    </ligand>
</feature>
<dbReference type="PANTHER" id="PTHR11002:SF76">
    <property type="entry name" value="CARBONIC ANHYDRASE"/>
    <property type="match status" value="1"/>
</dbReference>
<comment type="catalytic activity">
    <reaction evidence="6 8">
        <text>hydrogencarbonate + H(+) = CO2 + H2O</text>
        <dbReference type="Rhea" id="RHEA:10748"/>
        <dbReference type="ChEBI" id="CHEBI:15377"/>
        <dbReference type="ChEBI" id="CHEBI:15378"/>
        <dbReference type="ChEBI" id="CHEBI:16526"/>
        <dbReference type="ChEBI" id="CHEBI:17544"/>
        <dbReference type="EC" id="4.2.1.1"/>
    </reaction>
</comment>
<dbReference type="GO" id="GO:0008270">
    <property type="term" value="F:zinc ion binding"/>
    <property type="evidence" value="ECO:0007669"/>
    <property type="project" value="UniProtKB-UniRule"/>
</dbReference>
<sequence>MPIRMYTESPTPPSPSPSQSPSHSEPPPIQFFSYETRAIGTNFLSRPRSPLDKQILWIGCSDSDCKETTILDFLPDEMLELRNLGNMIIPDDLSCETLVRHAVVELKVKHIVVCGHYGCGIVRASSRNGVPGPWLRKLDSLHAKHRHLIDHVSASDRDAAFVELNILDQLRSLRGMSEVAEASRRGHLSVHGIVYDPRNGQALSINESGEEES</sequence>
<evidence type="ECO:0000256" key="4">
    <source>
        <dbReference type="ARBA" id="ARBA00022833"/>
    </source>
</evidence>
<feature type="compositionally biased region" description="Pro residues" evidence="9">
    <location>
        <begin position="10"/>
        <end position="27"/>
    </location>
</feature>
<dbReference type="Pfam" id="PF00484">
    <property type="entry name" value="Pro_CA"/>
    <property type="match status" value="1"/>
</dbReference>
<keyword evidence="4 7" id="KW-0862">Zinc</keyword>
<comment type="similarity">
    <text evidence="1 8">Belongs to the beta-class carbonic anhydrase family.</text>
</comment>
<comment type="cofactor">
    <cofactor evidence="7">
        <name>Zn(2+)</name>
        <dbReference type="ChEBI" id="CHEBI:29105"/>
    </cofactor>
    <text evidence="7">Binds 1 zinc ion per subunit.</text>
</comment>
<dbReference type="SUPFAM" id="SSF53056">
    <property type="entry name" value="beta-carbonic anhydrase, cab"/>
    <property type="match status" value="1"/>
</dbReference>
<dbReference type="HOGENOM" id="CLU_053879_7_0_1"/>
<dbReference type="PANTHER" id="PTHR11002">
    <property type="entry name" value="CARBONIC ANHYDRASE"/>
    <property type="match status" value="1"/>
</dbReference>
<dbReference type="InterPro" id="IPR001765">
    <property type="entry name" value="Carbonic_anhydrase"/>
</dbReference>
<protein>
    <recommendedName>
        <fullName evidence="2 8">Carbonic anhydrase</fullName>
        <ecNumber evidence="2 8">4.2.1.1</ecNumber>
    </recommendedName>
    <alternativeName>
        <fullName evidence="8">Carbonate dehydratase</fullName>
    </alternativeName>
</protein>
<dbReference type="GO" id="GO:0005737">
    <property type="term" value="C:cytoplasm"/>
    <property type="evidence" value="ECO:0007669"/>
    <property type="project" value="TreeGrafter"/>
</dbReference>
<evidence type="ECO:0000313" key="10">
    <source>
        <dbReference type="EMBL" id="EPS26688.1"/>
    </source>
</evidence>
<keyword evidence="3 7" id="KW-0479">Metal-binding</keyword>
<dbReference type="GO" id="GO:0004089">
    <property type="term" value="F:carbonate dehydratase activity"/>
    <property type="evidence" value="ECO:0007669"/>
    <property type="project" value="UniProtKB-UniRule"/>
</dbReference>
<evidence type="ECO:0000256" key="7">
    <source>
        <dbReference type="PIRSR" id="PIRSR601765-1"/>
    </source>
</evidence>